<dbReference type="PANTHER" id="PTHR34819">
    <property type="entry name" value="LARGE CYSTEINE-RICH PERIPLASMIC PROTEIN OMCB"/>
    <property type="match status" value="1"/>
</dbReference>
<dbReference type="Proteomes" id="UP000598820">
    <property type="component" value="Unassembled WGS sequence"/>
</dbReference>
<gene>
    <name evidence="6" type="ORF">IC229_01030</name>
</gene>
<name>A0A926XSM5_9BACT</name>
<keyword evidence="7" id="KW-1185">Reference proteome</keyword>
<dbReference type="InterPro" id="IPR013783">
    <property type="entry name" value="Ig-like_fold"/>
</dbReference>
<dbReference type="InterPro" id="IPR033764">
    <property type="entry name" value="Sdr_B"/>
</dbReference>
<comment type="caution">
    <text evidence="6">The sequence shown here is derived from an EMBL/GenBank/DDBJ whole genome shotgun (WGS) entry which is preliminary data.</text>
</comment>
<dbReference type="PANTHER" id="PTHR34819:SF3">
    <property type="entry name" value="CELL SURFACE PROTEIN"/>
    <property type="match status" value="1"/>
</dbReference>
<dbReference type="RefSeq" id="WP_190885060.1">
    <property type="nucleotide sequence ID" value="NZ_JACWZY010000001.1"/>
</dbReference>
<evidence type="ECO:0000259" key="5">
    <source>
        <dbReference type="Pfam" id="PF17210"/>
    </source>
</evidence>
<dbReference type="InterPro" id="IPR001434">
    <property type="entry name" value="OmcB-like_DUF11"/>
</dbReference>
<feature type="domain" description="DUF11" evidence="4">
    <location>
        <begin position="1133"/>
        <end position="1234"/>
    </location>
</feature>
<dbReference type="GO" id="GO:0005576">
    <property type="term" value="C:extracellular region"/>
    <property type="evidence" value="ECO:0007669"/>
    <property type="project" value="UniProtKB-SubCell"/>
</dbReference>
<comment type="subcellular location">
    <subcellularLocation>
        <location evidence="1">Secreted</location>
    </subcellularLocation>
</comment>
<dbReference type="Pfam" id="PF17210">
    <property type="entry name" value="SdrD_B"/>
    <property type="match status" value="2"/>
</dbReference>
<dbReference type="Gene3D" id="2.60.40.10">
    <property type="entry name" value="Immunoglobulins"/>
    <property type="match status" value="3"/>
</dbReference>
<dbReference type="InterPro" id="IPR047589">
    <property type="entry name" value="DUF11_rpt"/>
</dbReference>
<evidence type="ECO:0000259" key="4">
    <source>
        <dbReference type="Pfam" id="PF01345"/>
    </source>
</evidence>
<dbReference type="Pfam" id="PF01345">
    <property type="entry name" value="DUF11"/>
    <property type="match status" value="1"/>
</dbReference>
<keyword evidence="2" id="KW-0964">Secreted</keyword>
<evidence type="ECO:0000256" key="1">
    <source>
        <dbReference type="ARBA" id="ARBA00004613"/>
    </source>
</evidence>
<dbReference type="NCBIfam" id="TIGR01451">
    <property type="entry name" value="B_ant_repeat"/>
    <property type="match status" value="1"/>
</dbReference>
<evidence type="ECO:0000256" key="2">
    <source>
        <dbReference type="ARBA" id="ARBA00022525"/>
    </source>
</evidence>
<keyword evidence="3" id="KW-0732">Signal</keyword>
<feature type="domain" description="SD-repeat containing protein B" evidence="5">
    <location>
        <begin position="784"/>
        <end position="838"/>
    </location>
</feature>
<evidence type="ECO:0000313" key="6">
    <source>
        <dbReference type="EMBL" id="MBD2699199.1"/>
    </source>
</evidence>
<protein>
    <submittedName>
        <fullName evidence="6">DUF11 domain-containing protein</fullName>
    </submittedName>
</protein>
<proteinExistence type="predicted"/>
<dbReference type="SUPFAM" id="SSF117074">
    <property type="entry name" value="Hypothetical protein PA1324"/>
    <property type="match status" value="2"/>
</dbReference>
<reference evidence="6" key="1">
    <citation type="submission" date="2020-09" db="EMBL/GenBank/DDBJ databases">
        <authorList>
            <person name="Kim M.K."/>
        </authorList>
    </citation>
    <scope>NUCLEOTIDE SEQUENCE</scope>
    <source>
        <strain evidence="6">BT702</strain>
    </source>
</reference>
<dbReference type="Gene3D" id="2.60.40.740">
    <property type="match status" value="1"/>
</dbReference>
<sequence length="1438" mass="149305">MVTLFCTKSKDSVYKFALPTQLVCVKTFYSGTAHHEKYALLVKLFITLVVFIFPIDSTKAQCSLTISRVTTSGCYSLSGVSKATVSVEVAWQNAPTNRHIVITTGAQSRTITPGAITVKYGNGGTSTPTGSQTIVSPQVIAFEVNATGATGTVTAQFSNSAICSATRSYTTPASCLATVCSSGSLGGQVYNDYNANGIKDAGETNGVAGITITIYPCIGNPVSATTDMYGVWTTSASLTYPVRVEFSTIPEMYAGSSTRQGIDSRTTVQFITQSSCNVNLGVSDPTDYCQDNPLLVLPLYTSGNPLVAGTAGTSQGLIGIPYNSAGNGTSTARSFSMATSQTGTLWAQAYNKITKRLFSAATLKRHAGLGPGGLDAIYITNLTNQNSPSIPTYINLSSFGIDVGASSVPSNTARGLVGDKAQPSADPQSFSLIGTVGIGGMSMSSDGNTLYLMNIKNNSLYALDLSVYNITLNTSDISLKSGPHAIPGLGCVGGTQRSWAVKFSKGKVYVGSVCDALSGTKSNLRAGVFSFDPTTNTFNTQPIFDFPLTYPKGYADWADANITGWFPWTNSFASQITSITFSSGSNASITLIHPQPILTDIEFDTDGSMILALSDRAGLQQGHRNYSPSGSGDYSGRVAGDILRAFSRQGVFVLENAAKAGPSVGSRPSNNQGPGFGEFYVDDSGAGAGSDGLYHAEIGLGTLALRPGSGEVVAGVMDPTGINTPYNFIPFSGGIRHMNNTNGSVNNAFALYSSPTSGTRDGTFGKAAGLGDLELLCDQQQLLEIGNRVWLDENKDGVQEACESVLPGVHVSLYRSGTLVTATVTNTNGEYYFNNVPTSSTVTGTVSTTGLLPNTPYQLVFGTGSQFADGVLTLNNGKYLLTTSNSASATANDRNDSDAQVDNVAGITAPVISLTTGAYGRIDHTLDVGFTCSPTTIGVISTTLATCDAGTAQSNASITIGTIQNADKVFLVTSGIPSYTAAGSQPVSTSYVSFTGLSNPTSSIGTAYNVVLYNGPSCYTVVSTTLAQASCNVATPCNLSASVTAGLCASATNTYSATAVVTVENPTTGILTVTHGSESLTFATSAVNSATYTAHFNGLSSDGASHTVTATLASCSTSSTTYTAPMSCTTASLELHKMVDKSKARLGEIISYTVVLTNTGTTSANNVVVKDSMSVGLTYVANSATSPIGTTFTKGNPVSTWTISSIGAGQSLSLTLQGVADSTGIVHNAAFIPGDTVSVCTSIPARICADEVFEFKLTAPTGRSHYQWFKDGQPIPGATSNIVNVTAVGAYSLVVDNQNGQCSDFSCCPFIIEEDSIPHYQAQAIPATCVGNTAQSNGQIVLAGFQSNYTYQYSQGSSFTGSLSGVPQAIPANGIIVSTLASVTLAQAYTVRVYNQAGCYTDVTVLFTPTACGCPAEICVPFVLIQTKRSKRIGDPVR</sequence>
<accession>A0A926XSM5</accession>
<evidence type="ECO:0000256" key="3">
    <source>
        <dbReference type="ARBA" id="ARBA00022729"/>
    </source>
</evidence>
<dbReference type="SUPFAM" id="SSF63825">
    <property type="entry name" value="YWTD domain"/>
    <property type="match status" value="1"/>
</dbReference>
<dbReference type="EMBL" id="JACWZY010000001">
    <property type="protein sequence ID" value="MBD2699199.1"/>
    <property type="molecule type" value="Genomic_DNA"/>
</dbReference>
<dbReference type="InterPro" id="IPR051172">
    <property type="entry name" value="Chlamydia_OmcB"/>
</dbReference>
<evidence type="ECO:0000313" key="7">
    <source>
        <dbReference type="Proteomes" id="UP000598820"/>
    </source>
</evidence>
<feature type="domain" description="SD-repeat containing protein B" evidence="5">
    <location>
        <begin position="184"/>
        <end position="268"/>
    </location>
</feature>
<organism evidence="6 7">
    <name type="scientific">Spirosoma profusum</name>
    <dbReference type="NCBI Taxonomy" id="2771354"/>
    <lineage>
        <taxon>Bacteria</taxon>
        <taxon>Pseudomonadati</taxon>
        <taxon>Bacteroidota</taxon>
        <taxon>Cytophagia</taxon>
        <taxon>Cytophagales</taxon>
        <taxon>Cytophagaceae</taxon>
        <taxon>Spirosoma</taxon>
    </lineage>
</organism>